<dbReference type="Proteomes" id="UP000595847">
    <property type="component" value="Chromosome"/>
</dbReference>
<reference evidence="3" key="2">
    <citation type="submission" date="2021-04" db="EMBL/GenBank/DDBJ databases">
        <title>Brevibacillus composti FJAT-54423, complete genome.</title>
        <authorList>
            <person name="Tang R."/>
        </authorList>
    </citation>
    <scope>NUCLEOTIDE SEQUENCE</scope>
    <source>
        <strain evidence="3">FJAT-54424</strain>
    </source>
</reference>
<proteinExistence type="predicted"/>
<gene>
    <name evidence="2" type="ORF">JD108_01305</name>
    <name evidence="3" type="ORF">KDJ56_01305</name>
</gene>
<dbReference type="SUPFAM" id="SSF46785">
    <property type="entry name" value="Winged helix' DNA-binding domain"/>
    <property type="match status" value="1"/>
</dbReference>
<evidence type="ECO:0000313" key="5">
    <source>
        <dbReference type="Proteomes" id="UP000677234"/>
    </source>
</evidence>
<dbReference type="GO" id="GO:0006793">
    <property type="term" value="P:phosphorus metabolic process"/>
    <property type="evidence" value="ECO:0007669"/>
    <property type="project" value="UniProtKB-ARBA"/>
</dbReference>
<feature type="domain" description="PLD phosphodiesterase" evidence="1">
    <location>
        <begin position="407"/>
        <end position="434"/>
    </location>
</feature>
<dbReference type="Gene3D" id="3.30.870.10">
    <property type="entry name" value="Endonuclease Chain A"/>
    <property type="match status" value="1"/>
</dbReference>
<dbReference type="RefSeq" id="WP_198828241.1">
    <property type="nucleotide sequence ID" value="NZ_CP066308.1"/>
</dbReference>
<dbReference type="PROSITE" id="PS50035">
    <property type="entry name" value="PLD"/>
    <property type="match status" value="1"/>
</dbReference>
<dbReference type="EMBL" id="CP073708">
    <property type="protein sequence ID" value="QUO41750.1"/>
    <property type="molecule type" value="Genomic_DNA"/>
</dbReference>
<dbReference type="KEGG" id="bcop:JD108_01305"/>
<dbReference type="InterPro" id="IPR036390">
    <property type="entry name" value="WH_DNA-bd_sf"/>
</dbReference>
<organism evidence="2 4">
    <name type="scientific">Brevibacillus composti</name>
    <dbReference type="NCBI Taxonomy" id="2796470"/>
    <lineage>
        <taxon>Bacteria</taxon>
        <taxon>Bacillati</taxon>
        <taxon>Bacillota</taxon>
        <taxon>Bacilli</taxon>
        <taxon>Bacillales</taxon>
        <taxon>Paenibacillaceae</taxon>
        <taxon>Brevibacillus</taxon>
    </lineage>
</organism>
<evidence type="ECO:0000313" key="3">
    <source>
        <dbReference type="EMBL" id="QUO41750.1"/>
    </source>
</evidence>
<dbReference type="AlphaFoldDB" id="A0A7T5EL86"/>
<accession>A0A7T5EL86</accession>
<dbReference type="Proteomes" id="UP000677234">
    <property type="component" value="Chromosome"/>
</dbReference>
<dbReference type="EMBL" id="CP066308">
    <property type="protein sequence ID" value="QQE74666.1"/>
    <property type="molecule type" value="Genomic_DNA"/>
</dbReference>
<name>A0A7T5EL86_9BACL</name>
<reference evidence="2 4" key="1">
    <citation type="submission" date="2020-12" db="EMBL/GenBank/DDBJ databases">
        <title>strain FJAT-54423T represents a novel species of the genus Brevibacillus.</title>
        <authorList>
            <person name="Tang R."/>
        </authorList>
    </citation>
    <scope>NUCLEOTIDE SEQUENCE [LARGE SCALE GENOMIC DNA]</scope>
    <source>
        <strain evidence="2 4">FJAT-54423</strain>
    </source>
</reference>
<evidence type="ECO:0000259" key="1">
    <source>
        <dbReference type="PROSITE" id="PS50035"/>
    </source>
</evidence>
<protein>
    <recommendedName>
        <fullName evidence="1">PLD phosphodiesterase domain-containing protein</fullName>
    </recommendedName>
</protein>
<dbReference type="SUPFAM" id="SSF56024">
    <property type="entry name" value="Phospholipase D/nuclease"/>
    <property type="match status" value="1"/>
</dbReference>
<sequence length="471" mass="54350">MDLIQLAKRQEDSIPGARLICFFEKWFPVYQIELRLRVQDPGEVQIISWFLLRLIDEGIYQLDQMAMFLGIPQQTAQSGLRELEMLGYIVVVPTLTSRLYKLTDRGRGVLEENRIVKQREEHFTVKLDATTGAVHHYFSVDTVSPGKRLFGDDEVIRPYLPFPSSLADVAHRLPDIRRVYKEFRLTKVGESGQVTLDEIVEVDAVSTHYRKLRLLVFLTDDQTYRFQVFDRDQLLPEYEEPLLRMAEAGMDIWQMEEQPHGLFKEDESAASLTFPQMPEPLSGTDSHEAILPTGHHQQVRQEDGRSPVGAAAPREVEVTPLTTTDHFAVMQQSFALGRERVIIISPWVAKAVVRELLPDMEAFLQRKGELWIGYGYTNEDERRRKQTEDAIAYLKKQLPYATFFPVLLGNTHQKILICDSDYVVVGSYNWLSFRGDRKRGFVAETSVMIRNREVVQQYAKMVQRQLNQGRG</sequence>
<keyword evidence="5" id="KW-1185">Reference proteome</keyword>
<evidence type="ECO:0000313" key="2">
    <source>
        <dbReference type="EMBL" id="QQE74666.1"/>
    </source>
</evidence>
<dbReference type="InterPro" id="IPR001736">
    <property type="entry name" value="PLipase_D/transphosphatidylase"/>
</dbReference>
<evidence type="ECO:0000313" key="4">
    <source>
        <dbReference type="Proteomes" id="UP000595847"/>
    </source>
</evidence>
<dbReference type="GO" id="GO:0003824">
    <property type="term" value="F:catalytic activity"/>
    <property type="evidence" value="ECO:0007669"/>
    <property type="project" value="InterPro"/>
</dbReference>